<evidence type="ECO:0000256" key="8">
    <source>
        <dbReference type="ARBA" id="ARBA00022777"/>
    </source>
</evidence>
<dbReference type="Proteomes" id="UP001152467">
    <property type="component" value="Unassembled WGS sequence"/>
</dbReference>
<evidence type="ECO:0000256" key="10">
    <source>
        <dbReference type="ARBA" id="ARBA00022989"/>
    </source>
</evidence>
<keyword evidence="5 20" id="KW-0808">Transferase</keyword>
<dbReference type="FunFam" id="3.30.565.10:FF:000010">
    <property type="entry name" value="Sensor histidine kinase RcsC"/>
    <property type="match status" value="1"/>
</dbReference>
<evidence type="ECO:0000256" key="1">
    <source>
        <dbReference type="ARBA" id="ARBA00000085"/>
    </source>
</evidence>
<evidence type="ECO:0000256" key="16">
    <source>
        <dbReference type="SAM" id="Phobius"/>
    </source>
</evidence>
<comment type="catalytic activity">
    <reaction evidence="1">
        <text>ATP + protein L-histidine = ADP + protein N-phospho-L-histidine.</text>
        <dbReference type="EC" id="2.7.13.3"/>
    </reaction>
</comment>
<evidence type="ECO:0000256" key="12">
    <source>
        <dbReference type="ARBA" id="ARBA00023136"/>
    </source>
</evidence>
<keyword evidence="7" id="KW-0547">Nucleotide-binding</keyword>
<keyword evidence="8 20" id="KW-0418">Kinase</keyword>
<evidence type="ECO:0000256" key="15">
    <source>
        <dbReference type="PROSITE-ProRule" id="PRU00169"/>
    </source>
</evidence>
<comment type="subunit">
    <text evidence="13">At low DSF concentrations, interacts with RpfF.</text>
</comment>
<gene>
    <name evidence="20" type="primary">rcsC_32</name>
    <name evidence="20" type="ORF">PSECIP111854_03690</name>
</gene>
<dbReference type="InterPro" id="IPR042240">
    <property type="entry name" value="CHASE_sf"/>
</dbReference>
<keyword evidence="21" id="KW-1185">Reference proteome</keyword>
<dbReference type="FunFam" id="1.10.287.130:FF:000002">
    <property type="entry name" value="Two-component osmosensing histidine kinase"/>
    <property type="match status" value="1"/>
</dbReference>
<dbReference type="InterPro" id="IPR036097">
    <property type="entry name" value="HisK_dim/P_sf"/>
</dbReference>
<feature type="transmembrane region" description="Helical" evidence="16">
    <location>
        <begin position="21"/>
        <end position="41"/>
    </location>
</feature>
<dbReference type="Pfam" id="PF02518">
    <property type="entry name" value="HATPase_c"/>
    <property type="match status" value="1"/>
</dbReference>
<dbReference type="PRINTS" id="PR00344">
    <property type="entry name" value="BCTRLSENSOR"/>
</dbReference>
<dbReference type="Gene3D" id="3.30.450.20">
    <property type="entry name" value="PAS domain"/>
    <property type="match status" value="1"/>
</dbReference>
<dbReference type="PROSITE" id="PS50110">
    <property type="entry name" value="RESPONSE_REGULATORY"/>
    <property type="match status" value="1"/>
</dbReference>
<dbReference type="Pfam" id="PF00512">
    <property type="entry name" value="HisKA"/>
    <property type="match status" value="1"/>
</dbReference>
<evidence type="ECO:0000256" key="2">
    <source>
        <dbReference type="ARBA" id="ARBA00004370"/>
    </source>
</evidence>
<dbReference type="GO" id="GO:0005524">
    <property type="term" value="F:ATP binding"/>
    <property type="evidence" value="ECO:0007669"/>
    <property type="project" value="UniProtKB-KW"/>
</dbReference>
<dbReference type="EC" id="2.7.13.3" evidence="3"/>
<keyword evidence="6 16" id="KW-0812">Transmembrane</keyword>
<dbReference type="EMBL" id="CAMAPC010000021">
    <property type="protein sequence ID" value="CAH9065466.1"/>
    <property type="molecule type" value="Genomic_DNA"/>
</dbReference>
<accession>A0A9W4R3U5</accession>
<feature type="domain" description="Response regulatory" evidence="18">
    <location>
        <begin position="986"/>
        <end position="1107"/>
    </location>
</feature>
<organism evidence="20 21">
    <name type="scientific">Pseudoalteromonas holothuriae</name>
    <dbReference type="NCBI Taxonomy" id="2963714"/>
    <lineage>
        <taxon>Bacteria</taxon>
        <taxon>Pseudomonadati</taxon>
        <taxon>Pseudomonadota</taxon>
        <taxon>Gammaproteobacteria</taxon>
        <taxon>Alteromonadales</taxon>
        <taxon>Pseudoalteromonadaceae</taxon>
        <taxon>Pseudoalteromonas</taxon>
    </lineage>
</organism>
<dbReference type="SUPFAM" id="SSF52172">
    <property type="entry name" value="CheY-like"/>
    <property type="match status" value="1"/>
</dbReference>
<dbReference type="InterPro" id="IPR006189">
    <property type="entry name" value="CHASE_dom"/>
</dbReference>
<dbReference type="CDD" id="cd16922">
    <property type="entry name" value="HATPase_EvgS-ArcB-TorS-like"/>
    <property type="match status" value="1"/>
</dbReference>
<dbReference type="Gene3D" id="3.30.450.350">
    <property type="entry name" value="CHASE domain"/>
    <property type="match status" value="1"/>
</dbReference>
<feature type="domain" description="CHASE" evidence="19">
    <location>
        <begin position="118"/>
        <end position="255"/>
    </location>
</feature>
<feature type="domain" description="Histidine kinase" evidence="17">
    <location>
        <begin position="621"/>
        <end position="841"/>
    </location>
</feature>
<keyword evidence="9" id="KW-0067">ATP-binding</keyword>
<dbReference type="Gene3D" id="3.30.565.10">
    <property type="entry name" value="Histidine kinase-like ATPase, C-terminal domain"/>
    <property type="match status" value="1"/>
</dbReference>
<dbReference type="InterPro" id="IPR003018">
    <property type="entry name" value="GAF"/>
</dbReference>
<sequence>MLNNAQKVMFENLSNAPRKTRSIKISFWLLLGGIVVFGWYVDTVNYNRLVQEEKSRAYETVNVYRTQIEGILATNIQLLRGLAVAIAQDKKLTQNSFERIAEPLFQSSGVLRNIGAAPDMVLQYIYPLSGNEQALGLNYLTHPTQSTEAIQAKDSGEIVLAGPLDLLQGGQALIARVPVLDRNNNFWGLLSVVIDTEKLFSMARMEDLKNHYYVAIQGKDGLGKQGEFFYGDSNILLEQPLSLSISVASGKWQLYVYPTEGWQPQSATIWPFRLALITIILLFIGAFVFFNRLLKQLQDNAHSLSSMGALAEVGAWTINLKSRNISWSEVTKQIFEVPNHYQPSWIATTEFFVAGHHRRLIQETFDNAIKQGIDFEQEMLIKTETGKERWLLVKGRAIRHGKYTSQLYGSVQNIHTRKCLEIERNKVAKNNELLARLSSHEAVLNLNLDPAQNVAIQVICEGLKAQRASIWLLNSDGSQLIPSGFSNTRDENLQHFPPWRKKQLPELFSAVYKQELISANFAHTHPCTQELKDNYLSPYEVNAILGCSISYKGHAIGLLCAEYQHPHLEWDITDEKLIKAVAATLGSLFASQEQQQARQQAVMEKELAQQSAKIKAEFLASMSHEIRTPLNGVLGMLEIVTNSNLSPSQKHHLQLAQNSADSLLTIINDILDFSKIEAGKLHVETIDCDLVQVISDSISNFAPRALEQHTRLILDTHKLQVQWAKTDPNRLKQVLNNLLSNAIKFTKHGTVTLTCYTEQQAKHTRLWCNIEDTGVGISKSQLGKIFDSFTQADPSTTRKFGGTGLGLTIARQLCELLGGSLNAYSKIDVGSTFSFYIELHEPQSIQPIECNCGALMIIDTMLNKEAQQHNLFDAWGINVVHTDSIVKALEYIESHQVTNPDFIISCAQISDATPQALKRLQALIKQSTSSLAVLGNELTSNQEYPPLKPDLSLLRPLTPADMLKLCQIELPDSKQNETTLDISHLNVLLVEDNKINQTVALKLLSRFGITAISKDDGQQAAEHLKSTATAYDIILMDCLMPELDGYQTTNLIRSGGVGKQHKHTPIIALTANAMQGDKQKCLAAGMDDYISKPVKVDELEAKLRQWNNETKQSVANSVQ</sequence>
<dbReference type="PANTHER" id="PTHR45339:SF1">
    <property type="entry name" value="HYBRID SIGNAL TRANSDUCTION HISTIDINE KINASE J"/>
    <property type="match status" value="1"/>
</dbReference>
<dbReference type="GO" id="GO:0016020">
    <property type="term" value="C:membrane"/>
    <property type="evidence" value="ECO:0007669"/>
    <property type="project" value="UniProtKB-SubCell"/>
</dbReference>
<keyword evidence="10 16" id="KW-1133">Transmembrane helix</keyword>
<evidence type="ECO:0000313" key="20">
    <source>
        <dbReference type="EMBL" id="CAH9065466.1"/>
    </source>
</evidence>
<dbReference type="CDD" id="cd17546">
    <property type="entry name" value="REC_hyHK_CKI1_RcsC-like"/>
    <property type="match status" value="1"/>
</dbReference>
<dbReference type="Gene3D" id="3.40.50.2300">
    <property type="match status" value="1"/>
</dbReference>
<dbReference type="InterPro" id="IPR005467">
    <property type="entry name" value="His_kinase_dom"/>
</dbReference>
<comment type="caution">
    <text evidence="20">The sequence shown here is derived from an EMBL/GenBank/DDBJ whole genome shotgun (WGS) entry which is preliminary data.</text>
</comment>
<dbReference type="SUPFAM" id="SSF55781">
    <property type="entry name" value="GAF domain-like"/>
    <property type="match status" value="1"/>
</dbReference>
<comment type="subcellular location">
    <subcellularLocation>
        <location evidence="2">Membrane</location>
    </subcellularLocation>
</comment>
<evidence type="ECO:0000256" key="9">
    <source>
        <dbReference type="ARBA" id="ARBA00022840"/>
    </source>
</evidence>
<evidence type="ECO:0000256" key="5">
    <source>
        <dbReference type="ARBA" id="ARBA00022679"/>
    </source>
</evidence>
<dbReference type="InterPro" id="IPR029016">
    <property type="entry name" value="GAF-like_dom_sf"/>
</dbReference>
<evidence type="ECO:0000256" key="11">
    <source>
        <dbReference type="ARBA" id="ARBA00023012"/>
    </source>
</evidence>
<dbReference type="GO" id="GO:0000155">
    <property type="term" value="F:phosphorelay sensor kinase activity"/>
    <property type="evidence" value="ECO:0007669"/>
    <property type="project" value="InterPro"/>
</dbReference>
<dbReference type="SMART" id="SM00448">
    <property type="entry name" value="REC"/>
    <property type="match status" value="1"/>
</dbReference>
<name>A0A9W4R3U5_9GAMM</name>
<dbReference type="SMART" id="SM00065">
    <property type="entry name" value="GAF"/>
    <property type="match status" value="1"/>
</dbReference>
<keyword evidence="11" id="KW-0902">Two-component regulatory system</keyword>
<keyword evidence="12 16" id="KW-0472">Membrane</keyword>
<dbReference type="SUPFAM" id="SSF55874">
    <property type="entry name" value="ATPase domain of HSP90 chaperone/DNA topoisomerase II/histidine kinase"/>
    <property type="match status" value="1"/>
</dbReference>
<dbReference type="Pfam" id="PF01590">
    <property type="entry name" value="GAF"/>
    <property type="match status" value="1"/>
</dbReference>
<dbReference type="CDD" id="cd00082">
    <property type="entry name" value="HisKA"/>
    <property type="match status" value="1"/>
</dbReference>
<dbReference type="PROSITE" id="PS50839">
    <property type="entry name" value="CHASE"/>
    <property type="match status" value="1"/>
</dbReference>
<protein>
    <recommendedName>
        <fullName evidence="14">Sensory/regulatory protein RpfC</fullName>
        <ecNumber evidence="3">2.7.13.3</ecNumber>
    </recommendedName>
</protein>
<evidence type="ECO:0000259" key="18">
    <source>
        <dbReference type="PROSITE" id="PS50110"/>
    </source>
</evidence>
<dbReference type="InterPro" id="IPR035965">
    <property type="entry name" value="PAS-like_dom_sf"/>
</dbReference>
<dbReference type="InterPro" id="IPR003661">
    <property type="entry name" value="HisK_dim/P_dom"/>
</dbReference>
<evidence type="ECO:0000256" key="13">
    <source>
        <dbReference type="ARBA" id="ARBA00064003"/>
    </source>
</evidence>
<feature type="transmembrane region" description="Helical" evidence="16">
    <location>
        <begin position="270"/>
        <end position="290"/>
    </location>
</feature>
<dbReference type="InterPro" id="IPR004358">
    <property type="entry name" value="Sig_transdc_His_kin-like_C"/>
</dbReference>
<dbReference type="Gene3D" id="1.10.287.130">
    <property type="match status" value="1"/>
</dbReference>
<evidence type="ECO:0000256" key="6">
    <source>
        <dbReference type="ARBA" id="ARBA00022692"/>
    </source>
</evidence>
<evidence type="ECO:0000256" key="4">
    <source>
        <dbReference type="ARBA" id="ARBA00022553"/>
    </source>
</evidence>
<dbReference type="SUPFAM" id="SSF47384">
    <property type="entry name" value="Homodimeric domain of signal transducing histidine kinase"/>
    <property type="match status" value="1"/>
</dbReference>
<dbReference type="SMART" id="SM00387">
    <property type="entry name" value="HATPase_c"/>
    <property type="match status" value="1"/>
</dbReference>
<dbReference type="Gene3D" id="3.30.450.40">
    <property type="match status" value="1"/>
</dbReference>
<dbReference type="InterPro" id="IPR001789">
    <property type="entry name" value="Sig_transdc_resp-reg_receiver"/>
</dbReference>
<keyword evidence="4 15" id="KW-0597">Phosphoprotein</keyword>
<dbReference type="SMART" id="SM00388">
    <property type="entry name" value="HisKA"/>
    <property type="match status" value="1"/>
</dbReference>
<reference evidence="20" key="1">
    <citation type="submission" date="2022-07" db="EMBL/GenBank/DDBJ databases">
        <authorList>
            <person name="Criscuolo A."/>
        </authorList>
    </citation>
    <scope>NUCLEOTIDE SEQUENCE</scope>
    <source>
        <strain evidence="20">CIP111854</strain>
    </source>
</reference>
<dbReference type="AlphaFoldDB" id="A0A9W4R3U5"/>
<dbReference type="InterPro" id="IPR036890">
    <property type="entry name" value="HATPase_C_sf"/>
</dbReference>
<dbReference type="Pfam" id="PF00072">
    <property type="entry name" value="Response_reg"/>
    <property type="match status" value="1"/>
</dbReference>
<dbReference type="Pfam" id="PF03924">
    <property type="entry name" value="CHASE"/>
    <property type="match status" value="1"/>
</dbReference>
<dbReference type="PANTHER" id="PTHR45339">
    <property type="entry name" value="HYBRID SIGNAL TRANSDUCTION HISTIDINE KINASE J"/>
    <property type="match status" value="1"/>
</dbReference>
<evidence type="ECO:0000313" key="21">
    <source>
        <dbReference type="Proteomes" id="UP001152467"/>
    </source>
</evidence>
<dbReference type="SMART" id="SM01079">
    <property type="entry name" value="CHASE"/>
    <property type="match status" value="1"/>
</dbReference>
<dbReference type="PROSITE" id="PS50109">
    <property type="entry name" value="HIS_KIN"/>
    <property type="match status" value="1"/>
</dbReference>
<feature type="modified residue" description="4-aspartylphosphate" evidence="15">
    <location>
        <position position="1037"/>
    </location>
</feature>
<dbReference type="InterPro" id="IPR011006">
    <property type="entry name" value="CheY-like_superfamily"/>
</dbReference>
<evidence type="ECO:0000256" key="3">
    <source>
        <dbReference type="ARBA" id="ARBA00012438"/>
    </source>
</evidence>
<evidence type="ECO:0000256" key="14">
    <source>
        <dbReference type="ARBA" id="ARBA00068150"/>
    </source>
</evidence>
<dbReference type="SUPFAM" id="SSF55785">
    <property type="entry name" value="PYP-like sensor domain (PAS domain)"/>
    <property type="match status" value="1"/>
</dbReference>
<dbReference type="InterPro" id="IPR003594">
    <property type="entry name" value="HATPase_dom"/>
</dbReference>
<evidence type="ECO:0000259" key="19">
    <source>
        <dbReference type="PROSITE" id="PS50839"/>
    </source>
</evidence>
<dbReference type="RefSeq" id="WP_261626998.1">
    <property type="nucleotide sequence ID" value="NZ_CAMAPC010000021.1"/>
</dbReference>
<proteinExistence type="predicted"/>
<evidence type="ECO:0000256" key="7">
    <source>
        <dbReference type="ARBA" id="ARBA00022741"/>
    </source>
</evidence>
<evidence type="ECO:0000259" key="17">
    <source>
        <dbReference type="PROSITE" id="PS50109"/>
    </source>
</evidence>